<proteinExistence type="predicted"/>
<sequence>MAGNSNSGRKPLPAALHLIGGNRSKKSAAELAGAGRPVVAPAAPPECPEFLSPDAREEWQRIVADLLVMGLLSRVDRAELAVYCQAWGDWKRAREKITALGELGFSEMTPSGYKQMSVWMQISNRAEDRMRTAGASFGLNPSARMRLNVNPPQGELFPNEPKETANKFFGD</sequence>
<protein>
    <submittedName>
        <fullName evidence="2">Phage terminase small subunit P27 family</fullName>
    </submittedName>
</protein>
<name>A0A6M3ZTZ5_9BURK</name>
<dbReference type="EMBL" id="CP008956">
    <property type="protein sequence ID" value="QJQ02119.1"/>
    <property type="molecule type" value="Genomic_DNA"/>
</dbReference>
<dbReference type="InterPro" id="IPR006448">
    <property type="entry name" value="Phage_term_ssu_P27"/>
</dbReference>
<evidence type="ECO:0000313" key="3">
    <source>
        <dbReference type="Proteomes" id="UP000501648"/>
    </source>
</evidence>
<organism evidence="2 3">
    <name type="scientific">Herbaspirillum rubrisubalbicans Os34</name>
    <dbReference type="NCBI Taxonomy" id="1235827"/>
    <lineage>
        <taxon>Bacteria</taxon>
        <taxon>Pseudomonadati</taxon>
        <taxon>Pseudomonadota</taxon>
        <taxon>Betaproteobacteria</taxon>
        <taxon>Burkholderiales</taxon>
        <taxon>Oxalobacteraceae</taxon>
        <taxon>Herbaspirillum</taxon>
    </lineage>
</organism>
<evidence type="ECO:0000313" key="2">
    <source>
        <dbReference type="EMBL" id="QJQ02119.1"/>
    </source>
</evidence>
<dbReference type="Proteomes" id="UP000501648">
    <property type="component" value="Chromosome"/>
</dbReference>
<dbReference type="AlphaFoldDB" id="A0A6M3ZTZ5"/>
<dbReference type="Pfam" id="PF05119">
    <property type="entry name" value="Terminase_4"/>
    <property type="match status" value="1"/>
</dbReference>
<feature type="compositionally biased region" description="Basic and acidic residues" evidence="1">
    <location>
        <begin position="160"/>
        <end position="171"/>
    </location>
</feature>
<dbReference type="NCBIfam" id="TIGR01558">
    <property type="entry name" value="sm_term_P27"/>
    <property type="match status" value="1"/>
</dbReference>
<dbReference type="RefSeq" id="WP_017454757.1">
    <property type="nucleotide sequence ID" value="NZ_CP008956.1"/>
</dbReference>
<gene>
    <name evidence="2" type="ORF">C798_18335</name>
</gene>
<feature type="region of interest" description="Disordered" evidence="1">
    <location>
        <begin position="150"/>
        <end position="171"/>
    </location>
</feature>
<evidence type="ECO:0000256" key="1">
    <source>
        <dbReference type="SAM" id="MobiDB-lite"/>
    </source>
</evidence>
<reference evidence="2 3" key="1">
    <citation type="journal article" date="2012" name="J. Bacteriol.">
        <title>Genome sequence of the pathogenic Herbaspirillum seropedicae strain Os34, isolated from rice roots.</title>
        <authorList>
            <person name="Ye W."/>
            <person name="Ye S."/>
            <person name="Liu J."/>
            <person name="Chang S."/>
            <person name="Chen M."/>
            <person name="Zhu B."/>
            <person name="Guo L."/>
            <person name="An Q."/>
        </authorList>
    </citation>
    <scope>NUCLEOTIDE SEQUENCE [LARGE SCALE GENOMIC DNA]</scope>
    <source>
        <strain evidence="2 3">Os34</strain>
    </source>
</reference>
<accession>A0A6M3ZTZ5</accession>